<sequence>MLVAKYTDNRRHCLYYIYQNRLYCFDVKSNKTQDINFETNNYSSILRAFSVADGNLLFIAVERKGLTNSYITDGQVLWGINTFNKQSFKIGEGYDISKHKDHFLIKKGARCLNPQAPQHRRKWMIKDHYFYLDGKPMFVKEEYLYRP</sequence>
<gene>
    <name evidence="1" type="ORF">HMPREF0663_12402</name>
</gene>
<name>E7RSY4_9BACT</name>
<comment type="caution">
    <text evidence="1">The sequence shown here is derived from an EMBL/GenBank/DDBJ whole genome shotgun (WGS) entry which is preliminary data.</text>
</comment>
<dbReference type="STRING" id="28134.SAMN05444288_0927"/>
<keyword evidence="2" id="KW-1185">Reference proteome</keyword>
<dbReference type="Proteomes" id="UP000005580">
    <property type="component" value="Unassembled WGS sequence"/>
</dbReference>
<proteinExistence type="predicted"/>
<dbReference type="HOGENOM" id="CLU_123319_0_0_10"/>
<dbReference type="AlphaFoldDB" id="E7RSY4"/>
<reference evidence="1" key="1">
    <citation type="submission" date="2011-01" db="EMBL/GenBank/DDBJ databases">
        <authorList>
            <person name="Muzny D."/>
            <person name="Qin X."/>
            <person name="Buhay C."/>
            <person name="Dugan-Rocha S."/>
            <person name="Ding Y."/>
            <person name="Chen G."/>
            <person name="Hawes A."/>
            <person name="Holder M."/>
            <person name="Jhangiani S."/>
            <person name="Johnson A."/>
            <person name="Khan Z."/>
            <person name="Li Z."/>
            <person name="Liu W."/>
            <person name="Liu X."/>
            <person name="Perez L."/>
            <person name="Shen H."/>
            <person name="Wang Q."/>
            <person name="Watt J."/>
            <person name="Xi L."/>
            <person name="Xin Y."/>
            <person name="Zhou J."/>
            <person name="Deng J."/>
            <person name="Jiang H."/>
            <person name="Liu Y."/>
            <person name="Qu J."/>
            <person name="Song X.-Z."/>
            <person name="Zhang L."/>
            <person name="Villasana D."/>
            <person name="Johnson A."/>
            <person name="Liu J."/>
            <person name="Liyanage D."/>
            <person name="Lorensuhewa L."/>
            <person name="Robinson T."/>
            <person name="Song A."/>
            <person name="Song B.-B."/>
            <person name="Dinh H."/>
            <person name="Thornton R."/>
            <person name="Coyle M."/>
            <person name="Francisco L."/>
            <person name="Jackson L."/>
            <person name="Javaid M."/>
            <person name="Korchina V."/>
            <person name="Kovar C."/>
            <person name="Mata R."/>
            <person name="Mathew T."/>
            <person name="Ngo R."/>
            <person name="Nguyen L."/>
            <person name="Nguyen N."/>
            <person name="Okwuonu G."/>
            <person name="Ongeri F."/>
            <person name="Pham C."/>
            <person name="Simmons D."/>
            <person name="Wilczek-Boney K."/>
            <person name="Hale W."/>
            <person name="Jakkamsetti A."/>
            <person name="Pham P."/>
            <person name="Ruth R."/>
            <person name="San Lucas F."/>
            <person name="Warren J."/>
            <person name="Zhang J."/>
            <person name="Zhao Z."/>
            <person name="Zhou C."/>
            <person name="Zhu D."/>
            <person name="Lee S."/>
            <person name="Bess C."/>
            <person name="Blankenburg K."/>
            <person name="Forbes L."/>
            <person name="Fu Q."/>
            <person name="Gubbala S."/>
            <person name="Hirani K."/>
            <person name="Jayaseelan J.C."/>
            <person name="Lara F."/>
            <person name="Munidasa M."/>
            <person name="Palculict T."/>
            <person name="Patil S."/>
            <person name="Pu L.-L."/>
            <person name="Saada N."/>
            <person name="Tang L."/>
            <person name="Weissenberger G."/>
            <person name="Zhu Y."/>
            <person name="Hemphill L."/>
            <person name="Shang Y."/>
            <person name="Youmans B."/>
            <person name="Ayvaz T."/>
            <person name="Ross M."/>
            <person name="Santibanez J."/>
            <person name="Aqrawi P."/>
            <person name="Gross S."/>
            <person name="Joshi V."/>
            <person name="Fowler G."/>
            <person name="Nazareth L."/>
            <person name="Reid J."/>
            <person name="Worley K."/>
            <person name="Petrosino J."/>
            <person name="Highlander S."/>
            <person name="Gibbs R."/>
        </authorList>
    </citation>
    <scope>NUCLEOTIDE SEQUENCE [LARGE SCALE GENOMIC DNA]</scope>
    <source>
        <strain evidence="1">ATCC 33269</strain>
    </source>
</reference>
<accession>E7RSY4</accession>
<evidence type="ECO:0000313" key="1">
    <source>
        <dbReference type="EMBL" id="EFZ36335.1"/>
    </source>
</evidence>
<protein>
    <submittedName>
        <fullName evidence="1">Uncharacterized protein</fullName>
    </submittedName>
</protein>
<organism evidence="1 2">
    <name type="scientific">Hoylesella oralis ATCC 33269</name>
    <dbReference type="NCBI Taxonomy" id="873533"/>
    <lineage>
        <taxon>Bacteria</taxon>
        <taxon>Pseudomonadati</taxon>
        <taxon>Bacteroidota</taxon>
        <taxon>Bacteroidia</taxon>
        <taxon>Bacteroidales</taxon>
        <taxon>Prevotellaceae</taxon>
        <taxon>Hoylesella</taxon>
    </lineage>
</organism>
<dbReference type="EMBL" id="AEPE02000006">
    <property type="protein sequence ID" value="EFZ36335.1"/>
    <property type="molecule type" value="Genomic_DNA"/>
</dbReference>
<evidence type="ECO:0000313" key="2">
    <source>
        <dbReference type="Proteomes" id="UP000005580"/>
    </source>
</evidence>